<evidence type="ECO:0000256" key="1">
    <source>
        <dbReference type="ARBA" id="ARBA00005450"/>
    </source>
</evidence>
<dbReference type="FunFam" id="3.40.50.300:FF:000022">
    <property type="entry name" value="Signal recognition particle 54 kDa subunit"/>
    <property type="match status" value="1"/>
</dbReference>
<keyword evidence="6 9" id="KW-0733">Signal recognition particle</keyword>
<keyword evidence="13" id="KW-1185">Reference proteome</keyword>
<dbReference type="GO" id="GO:0003924">
    <property type="term" value="F:GTPase activity"/>
    <property type="evidence" value="ECO:0007669"/>
    <property type="project" value="UniProtKB-UniRule"/>
</dbReference>
<comment type="domain">
    <text evidence="9">Composed of three domains: the N-terminal N domain, which is responsible for interactions with the ribosome, the central G domain, which binds GTP, and the C-terminal M domain, which binds the RNA and the signal sequence of the RNC.</text>
</comment>
<comment type="caution">
    <text evidence="12">The sequence shown here is derived from an EMBL/GenBank/DDBJ whole genome shotgun (WGS) entry which is preliminary data.</text>
</comment>
<dbReference type="InterPro" id="IPR003593">
    <property type="entry name" value="AAA+_ATPase"/>
</dbReference>
<protein>
    <recommendedName>
        <fullName evidence="9">Signal recognition particle protein</fullName>
        <ecNumber evidence="9">3.6.5.4</ecNumber>
    </recommendedName>
    <alternativeName>
        <fullName evidence="9">Fifty-four homolog</fullName>
    </alternativeName>
</protein>
<evidence type="ECO:0000259" key="11">
    <source>
        <dbReference type="PROSITE" id="PS00300"/>
    </source>
</evidence>
<feature type="domain" description="SRP54-type proteins GTP-binding" evidence="11">
    <location>
        <begin position="267"/>
        <end position="280"/>
    </location>
</feature>
<keyword evidence="5 9" id="KW-0342">GTP-binding</keyword>
<evidence type="ECO:0000313" key="13">
    <source>
        <dbReference type="Proteomes" id="UP000317371"/>
    </source>
</evidence>
<dbReference type="PANTHER" id="PTHR11564:SF5">
    <property type="entry name" value="SIGNAL RECOGNITION PARTICLE SUBUNIT SRP54"/>
    <property type="match status" value="1"/>
</dbReference>
<keyword evidence="4 9" id="KW-0694">RNA-binding</keyword>
<dbReference type="PROSITE" id="PS00300">
    <property type="entry name" value="SRP54"/>
    <property type="match status" value="1"/>
</dbReference>
<dbReference type="SMART" id="SM00963">
    <property type="entry name" value="SRP54_N"/>
    <property type="match status" value="1"/>
</dbReference>
<gene>
    <name evidence="9" type="primary">ffh</name>
    <name evidence="12" type="ORF">FKZ61_03495</name>
</gene>
<dbReference type="GO" id="GO:0048500">
    <property type="term" value="C:signal recognition particle"/>
    <property type="evidence" value="ECO:0007669"/>
    <property type="project" value="UniProtKB-UniRule"/>
</dbReference>
<dbReference type="InterPro" id="IPR004125">
    <property type="entry name" value="Signal_recog_particle_SRP54_M"/>
</dbReference>
<dbReference type="CDD" id="cd18539">
    <property type="entry name" value="SRP_G"/>
    <property type="match status" value="1"/>
</dbReference>
<dbReference type="SUPFAM" id="SSF47446">
    <property type="entry name" value="Signal peptide-binding domain"/>
    <property type="match status" value="1"/>
</dbReference>
<dbReference type="AlphaFoldDB" id="A0A540VL53"/>
<dbReference type="SUPFAM" id="SSF52540">
    <property type="entry name" value="P-loop containing nucleoside triphosphate hydrolases"/>
    <property type="match status" value="1"/>
</dbReference>
<evidence type="ECO:0000256" key="5">
    <source>
        <dbReference type="ARBA" id="ARBA00023134"/>
    </source>
</evidence>
<dbReference type="GO" id="GO:0008312">
    <property type="term" value="F:7S RNA binding"/>
    <property type="evidence" value="ECO:0007669"/>
    <property type="project" value="InterPro"/>
</dbReference>
<keyword evidence="7 9" id="KW-0687">Ribonucleoprotein</keyword>
<dbReference type="PANTHER" id="PTHR11564">
    <property type="entry name" value="SIGNAL RECOGNITION PARTICLE 54K PROTEIN SRP54"/>
    <property type="match status" value="1"/>
</dbReference>
<dbReference type="EMBL" id="VIGC01000003">
    <property type="protein sequence ID" value="TQE97491.1"/>
    <property type="molecule type" value="Genomic_DNA"/>
</dbReference>
<dbReference type="InterPro" id="IPR022941">
    <property type="entry name" value="SRP54"/>
</dbReference>
<dbReference type="InterPro" id="IPR036891">
    <property type="entry name" value="Signal_recog_part_SRP54_M_sf"/>
</dbReference>
<keyword evidence="2 9" id="KW-0547">Nucleotide-binding</keyword>
<dbReference type="SMART" id="SM00962">
    <property type="entry name" value="SRP54"/>
    <property type="match status" value="1"/>
</dbReference>
<evidence type="ECO:0000256" key="4">
    <source>
        <dbReference type="ARBA" id="ARBA00022884"/>
    </source>
</evidence>
<dbReference type="FunCoup" id="A0A540VL53">
    <property type="interactions" value="547"/>
</dbReference>
<name>A0A540VL53_9CHLR</name>
<dbReference type="InParanoid" id="A0A540VL53"/>
<dbReference type="RefSeq" id="WP_141608684.1">
    <property type="nucleotide sequence ID" value="NZ_VIGC02000003.1"/>
</dbReference>
<keyword evidence="3 9" id="KW-0378">Hydrolase</keyword>
<dbReference type="OrthoDB" id="9804720at2"/>
<comment type="subunit">
    <text evidence="9">Part of the signal recognition particle protein translocation system, which is composed of SRP and FtsY.</text>
</comment>
<dbReference type="NCBIfam" id="TIGR00959">
    <property type="entry name" value="ffh"/>
    <property type="match status" value="1"/>
</dbReference>
<comment type="catalytic activity">
    <reaction evidence="8 9">
        <text>GTP + H2O = GDP + phosphate + H(+)</text>
        <dbReference type="Rhea" id="RHEA:19669"/>
        <dbReference type="ChEBI" id="CHEBI:15377"/>
        <dbReference type="ChEBI" id="CHEBI:15378"/>
        <dbReference type="ChEBI" id="CHEBI:37565"/>
        <dbReference type="ChEBI" id="CHEBI:43474"/>
        <dbReference type="ChEBI" id="CHEBI:58189"/>
        <dbReference type="EC" id="3.6.5.4"/>
    </reaction>
</comment>
<sequence length="459" mass="50349">MFESLSDKLQAVFDKLASKGKLSESDVNTALREVRLALLEADVNFKVVKEFIDRIRARAVGAEVMNSLTPAQQVVKIVHEELIELLGKPVPLDLSGPPPHVIMLVGLQGAGKTTMAAKLALRLRKSGQRPLLVAADIYRPAAIQQLEILGKQIDVPVHSEGTDVPAATIAKNAVRLAREKAYTTVILDTAGRLQIDEQMMQELEQVRMVTRPAEILLVVDAMTGQEAVHVAEGFNQRVPLTGLIMTKIDGDARGGAALSVRYVTGVPIKFLGTGEKLADLEPFQPDRLASRILGMGDVLTLIERAQENITEEDAAAMERKLQEGNFDFDDFLEQLRQIKKMGPLGDILGMIPGLGRMAKGLDMNEAEKNLKKTEAIISSMTVQERRHPHILNASRRRRIAAGSGTTVQDVNMLIKQFRDMQKMMKQMGLLGNGKGKKKGKRGQRGGIPRGLMDMFGGFN</sequence>
<dbReference type="Pfam" id="PF02978">
    <property type="entry name" value="SRP_SPB"/>
    <property type="match status" value="1"/>
</dbReference>
<dbReference type="HAMAP" id="MF_00306">
    <property type="entry name" value="SRP54"/>
    <property type="match status" value="1"/>
</dbReference>
<dbReference type="SMART" id="SM00382">
    <property type="entry name" value="AAA"/>
    <property type="match status" value="1"/>
</dbReference>
<evidence type="ECO:0000256" key="8">
    <source>
        <dbReference type="ARBA" id="ARBA00048027"/>
    </source>
</evidence>
<dbReference type="Pfam" id="PF02881">
    <property type="entry name" value="SRP54_N"/>
    <property type="match status" value="1"/>
</dbReference>
<evidence type="ECO:0000256" key="3">
    <source>
        <dbReference type="ARBA" id="ARBA00022801"/>
    </source>
</evidence>
<dbReference type="InterPro" id="IPR042101">
    <property type="entry name" value="SRP54_N_sf"/>
</dbReference>
<accession>A0A540VL53</accession>
<feature type="region of interest" description="Disordered" evidence="10">
    <location>
        <begin position="429"/>
        <end position="449"/>
    </location>
</feature>
<feature type="binding site" evidence="9">
    <location>
        <begin position="246"/>
        <end position="249"/>
    </location>
    <ligand>
        <name>GTP</name>
        <dbReference type="ChEBI" id="CHEBI:37565"/>
    </ligand>
</feature>
<dbReference type="InterPro" id="IPR027417">
    <property type="entry name" value="P-loop_NTPase"/>
</dbReference>
<evidence type="ECO:0000313" key="12">
    <source>
        <dbReference type="EMBL" id="TQE97491.1"/>
    </source>
</evidence>
<reference evidence="12 13" key="1">
    <citation type="submission" date="2019-06" db="EMBL/GenBank/DDBJ databases">
        <title>Genome sequence of Litorilinea aerophila BAA-2444.</title>
        <authorList>
            <person name="Maclea K.S."/>
            <person name="Maurais E.G."/>
            <person name="Iannazzi L.C."/>
        </authorList>
    </citation>
    <scope>NUCLEOTIDE SEQUENCE [LARGE SCALE GENOMIC DNA]</scope>
    <source>
        <strain evidence="12 13">ATCC BAA-2444</strain>
    </source>
</reference>
<feature type="compositionally biased region" description="Basic residues" evidence="10">
    <location>
        <begin position="434"/>
        <end position="443"/>
    </location>
</feature>
<dbReference type="EC" id="3.6.5.4" evidence="9"/>
<feature type="binding site" evidence="9">
    <location>
        <begin position="106"/>
        <end position="113"/>
    </location>
    <ligand>
        <name>GTP</name>
        <dbReference type="ChEBI" id="CHEBI:37565"/>
    </ligand>
</feature>
<comment type="function">
    <text evidence="9">Involved in targeting and insertion of nascent membrane proteins into the cytoplasmic membrane. Binds to the hydrophobic signal sequence of the ribosome-nascent chain (RNC) as it emerges from the ribosomes. The SRP-RNC complex is then targeted to the cytoplasmic membrane where it interacts with the SRP receptor FtsY.</text>
</comment>
<dbReference type="Pfam" id="PF00448">
    <property type="entry name" value="SRP54"/>
    <property type="match status" value="1"/>
</dbReference>
<dbReference type="Proteomes" id="UP000317371">
    <property type="component" value="Unassembled WGS sequence"/>
</dbReference>
<proteinExistence type="inferred from homology"/>
<comment type="subcellular location">
    <subcellularLocation>
        <location evidence="9">Cytoplasm</location>
    </subcellularLocation>
    <text evidence="9">The SRP-RNC complex is targeted to the cytoplasmic membrane.</text>
</comment>
<evidence type="ECO:0000256" key="2">
    <source>
        <dbReference type="ARBA" id="ARBA00022741"/>
    </source>
</evidence>
<evidence type="ECO:0000256" key="10">
    <source>
        <dbReference type="SAM" id="MobiDB-lite"/>
    </source>
</evidence>
<feature type="binding site" evidence="9">
    <location>
        <begin position="188"/>
        <end position="192"/>
    </location>
    <ligand>
        <name>GTP</name>
        <dbReference type="ChEBI" id="CHEBI:37565"/>
    </ligand>
</feature>
<evidence type="ECO:0000256" key="9">
    <source>
        <dbReference type="HAMAP-Rule" id="MF_00306"/>
    </source>
</evidence>
<evidence type="ECO:0000256" key="6">
    <source>
        <dbReference type="ARBA" id="ARBA00023135"/>
    </source>
</evidence>
<dbReference type="GO" id="GO:0005525">
    <property type="term" value="F:GTP binding"/>
    <property type="evidence" value="ECO:0007669"/>
    <property type="project" value="UniProtKB-UniRule"/>
</dbReference>
<dbReference type="InterPro" id="IPR000897">
    <property type="entry name" value="SRP54_GTPase_dom"/>
</dbReference>
<evidence type="ECO:0000256" key="7">
    <source>
        <dbReference type="ARBA" id="ARBA00023274"/>
    </source>
</evidence>
<keyword evidence="9" id="KW-0963">Cytoplasm</keyword>
<dbReference type="InterPro" id="IPR004780">
    <property type="entry name" value="SRP"/>
</dbReference>
<dbReference type="InterPro" id="IPR013822">
    <property type="entry name" value="Signal_recog_particl_SRP54_hlx"/>
</dbReference>
<dbReference type="Gene3D" id="1.10.260.30">
    <property type="entry name" value="Signal recognition particle, SRP54 subunit, M-domain"/>
    <property type="match status" value="1"/>
</dbReference>
<dbReference type="GO" id="GO:0006614">
    <property type="term" value="P:SRP-dependent cotranslational protein targeting to membrane"/>
    <property type="evidence" value="ECO:0007669"/>
    <property type="project" value="InterPro"/>
</dbReference>
<comment type="similarity">
    <text evidence="1 9">Belongs to the GTP-binding SRP family. SRP54 subfamily.</text>
</comment>
<organism evidence="12 13">
    <name type="scientific">Litorilinea aerophila</name>
    <dbReference type="NCBI Taxonomy" id="1204385"/>
    <lineage>
        <taxon>Bacteria</taxon>
        <taxon>Bacillati</taxon>
        <taxon>Chloroflexota</taxon>
        <taxon>Caldilineae</taxon>
        <taxon>Caldilineales</taxon>
        <taxon>Caldilineaceae</taxon>
        <taxon>Litorilinea</taxon>
    </lineage>
</organism>
<dbReference type="Gene3D" id="1.20.120.140">
    <property type="entry name" value="Signal recognition particle SRP54, nucleotide-binding domain"/>
    <property type="match status" value="1"/>
</dbReference>
<dbReference type="Gene3D" id="3.40.50.300">
    <property type="entry name" value="P-loop containing nucleotide triphosphate hydrolases"/>
    <property type="match status" value="1"/>
</dbReference>